<dbReference type="HOGENOM" id="CLU_2114816_0_0_1"/>
<sequence length="124" mass="14115">MQESNALIKWSLPGFQKAQSNLPILDPLPASNEPYLRSYSWGISVGVTFESYLDNSVEIFWIDFTGQRKLYKTLSLGKTFEVSTYVGHPWLVYNTSNQLSMAIFYPVARYAQVAIDAFLLHKIA</sequence>
<dbReference type="OrthoDB" id="413400at2759"/>
<dbReference type="KEGG" id="sla:SERLADRAFT_463184"/>
<dbReference type="InterPro" id="IPR037140">
    <property type="entry name" value="VHL_beta_dom_sf"/>
</dbReference>
<dbReference type="InterPro" id="IPR024053">
    <property type="entry name" value="VHL_beta_dom"/>
</dbReference>
<gene>
    <name evidence="2" type="ORF">SERLADRAFT_463184</name>
</gene>
<dbReference type="Proteomes" id="UP000008064">
    <property type="component" value="Unassembled WGS sequence"/>
</dbReference>
<feature type="domain" description="von Hippel-Lindau disease tumour suppressor beta" evidence="1">
    <location>
        <begin position="37"/>
        <end position="95"/>
    </location>
</feature>
<accession>F8NRM4</accession>
<dbReference type="EMBL" id="GL945432">
    <property type="protein sequence ID" value="EGO26290.1"/>
    <property type="molecule type" value="Genomic_DNA"/>
</dbReference>
<evidence type="ECO:0000313" key="2">
    <source>
        <dbReference type="EMBL" id="EGO26290.1"/>
    </source>
</evidence>
<dbReference type="RefSeq" id="XP_007316463.1">
    <property type="nucleotide sequence ID" value="XM_007316401.1"/>
</dbReference>
<dbReference type="AlphaFoldDB" id="F8NRM4"/>
<dbReference type="Pfam" id="PF01847">
    <property type="entry name" value="VHL"/>
    <property type="match status" value="1"/>
</dbReference>
<proteinExistence type="predicted"/>
<feature type="non-terminal residue" evidence="2">
    <location>
        <position position="124"/>
    </location>
</feature>
<organism>
    <name type="scientific">Serpula lacrymans var. lacrymans (strain S7.9)</name>
    <name type="common">Dry rot fungus</name>
    <dbReference type="NCBI Taxonomy" id="578457"/>
    <lineage>
        <taxon>Eukaryota</taxon>
        <taxon>Fungi</taxon>
        <taxon>Dikarya</taxon>
        <taxon>Basidiomycota</taxon>
        <taxon>Agaricomycotina</taxon>
        <taxon>Agaricomycetes</taxon>
        <taxon>Agaricomycetidae</taxon>
        <taxon>Boletales</taxon>
        <taxon>Coniophorineae</taxon>
        <taxon>Serpulaceae</taxon>
        <taxon>Serpula</taxon>
    </lineage>
</organism>
<name>F8NRM4_SERL9</name>
<dbReference type="GeneID" id="18818509"/>
<evidence type="ECO:0000259" key="1">
    <source>
        <dbReference type="Pfam" id="PF01847"/>
    </source>
</evidence>
<dbReference type="InterPro" id="IPR036208">
    <property type="entry name" value="VHL_sf"/>
</dbReference>
<dbReference type="SUPFAM" id="SSF49468">
    <property type="entry name" value="VHL"/>
    <property type="match status" value="1"/>
</dbReference>
<dbReference type="Gene3D" id="2.60.40.780">
    <property type="entry name" value="von Hippel-Lindau disease tumour suppressor, beta domain"/>
    <property type="match status" value="1"/>
</dbReference>
<protein>
    <recommendedName>
        <fullName evidence="1">von Hippel-Lindau disease tumour suppressor beta domain-containing protein</fullName>
    </recommendedName>
</protein>
<reference evidence="2" key="1">
    <citation type="submission" date="2011-04" db="EMBL/GenBank/DDBJ databases">
        <title>Evolution of plant cell wall degrading machinery underlies the functional diversity of forest fungi.</title>
        <authorList>
            <consortium name="US DOE Joint Genome Institute (JGI-PGF)"/>
            <person name="Eastwood D.C."/>
            <person name="Floudas D."/>
            <person name="Binder M."/>
            <person name="Majcherczyk A."/>
            <person name="Schneider P."/>
            <person name="Aerts A."/>
            <person name="Asiegbu F.O."/>
            <person name="Baker S.E."/>
            <person name="Barry K."/>
            <person name="Bendiksby M."/>
            <person name="Blumentritt M."/>
            <person name="Coutinho P.M."/>
            <person name="Cullen D."/>
            <person name="Cullen D."/>
            <person name="Gathman A."/>
            <person name="Goodell B."/>
            <person name="Henrissat B."/>
            <person name="Ihrmark K."/>
            <person name="Kauserud H."/>
            <person name="Kohler A."/>
            <person name="LaButti K."/>
            <person name="Lapidus A."/>
            <person name="Lavin J.L."/>
            <person name="Lee Y.-H."/>
            <person name="Lindquist E."/>
            <person name="Lilly W."/>
            <person name="Lucas S."/>
            <person name="Morin E."/>
            <person name="Murat C."/>
            <person name="Oguiza J.A."/>
            <person name="Park J."/>
            <person name="Pisabarro A.G."/>
            <person name="Riley R."/>
            <person name="Rosling A."/>
            <person name="Salamov A."/>
            <person name="Schmidt O."/>
            <person name="Schmutz J."/>
            <person name="Skrede I."/>
            <person name="Stenlid J."/>
            <person name="Wiebenga A."/>
            <person name="Xie X."/>
            <person name="Kues U."/>
            <person name="Hibbett D.S."/>
            <person name="Hoffmeister D."/>
            <person name="Hogberg N."/>
            <person name="Martin F."/>
            <person name="Grigoriev I.V."/>
            <person name="Watkinson S.C."/>
        </authorList>
    </citation>
    <scope>NUCLEOTIDE SEQUENCE</scope>
    <source>
        <strain evidence="2">S7.9</strain>
    </source>
</reference>